<sequence>MLVVCVLRVLRVECAPSRGPPHHLSLAPRSESPLMSAPASVRPAYAAEPVPAAHSGAGTPPARARLPFRPRLIHGKRAARRLHPTMNAVPGAHDAPRTRQ</sequence>
<accession>A0ABP9KTQ3</accession>
<feature type="compositionally biased region" description="Basic residues" evidence="1">
    <location>
        <begin position="66"/>
        <end position="83"/>
    </location>
</feature>
<dbReference type="Proteomes" id="UP001500124">
    <property type="component" value="Unassembled WGS sequence"/>
</dbReference>
<name>A0ABP9KTQ3_9ACTN</name>
<gene>
    <name evidence="2" type="ORF">GCM10023336_43360</name>
</gene>
<protein>
    <recommendedName>
        <fullName evidence="4">Secreted protein</fullName>
    </recommendedName>
</protein>
<evidence type="ECO:0000313" key="2">
    <source>
        <dbReference type="EMBL" id="GAA5063780.1"/>
    </source>
</evidence>
<keyword evidence="3" id="KW-1185">Reference proteome</keyword>
<reference evidence="3" key="1">
    <citation type="journal article" date="2019" name="Int. J. Syst. Evol. Microbiol.">
        <title>The Global Catalogue of Microorganisms (GCM) 10K type strain sequencing project: providing services to taxonomists for standard genome sequencing and annotation.</title>
        <authorList>
            <consortium name="The Broad Institute Genomics Platform"/>
            <consortium name="The Broad Institute Genome Sequencing Center for Infectious Disease"/>
            <person name="Wu L."/>
            <person name="Ma J."/>
        </authorList>
    </citation>
    <scope>NUCLEOTIDE SEQUENCE [LARGE SCALE GENOMIC DNA]</scope>
    <source>
        <strain evidence="3">JCM 18410</strain>
    </source>
</reference>
<proteinExistence type="predicted"/>
<evidence type="ECO:0008006" key="4">
    <source>
        <dbReference type="Google" id="ProtNLM"/>
    </source>
</evidence>
<feature type="region of interest" description="Disordered" evidence="1">
    <location>
        <begin position="17"/>
        <end position="36"/>
    </location>
</feature>
<dbReference type="EMBL" id="BAABKC010000063">
    <property type="protein sequence ID" value="GAA5063780.1"/>
    <property type="molecule type" value="Genomic_DNA"/>
</dbReference>
<evidence type="ECO:0000256" key="1">
    <source>
        <dbReference type="SAM" id="MobiDB-lite"/>
    </source>
</evidence>
<feature type="region of interest" description="Disordered" evidence="1">
    <location>
        <begin position="50"/>
        <end position="100"/>
    </location>
</feature>
<organism evidence="2 3">
    <name type="scientific">Streptomyces similanensis</name>
    <dbReference type="NCBI Taxonomy" id="1274988"/>
    <lineage>
        <taxon>Bacteria</taxon>
        <taxon>Bacillati</taxon>
        <taxon>Actinomycetota</taxon>
        <taxon>Actinomycetes</taxon>
        <taxon>Kitasatosporales</taxon>
        <taxon>Streptomycetaceae</taxon>
        <taxon>Streptomyces</taxon>
    </lineage>
</organism>
<comment type="caution">
    <text evidence="2">The sequence shown here is derived from an EMBL/GenBank/DDBJ whole genome shotgun (WGS) entry which is preliminary data.</text>
</comment>
<evidence type="ECO:0000313" key="3">
    <source>
        <dbReference type="Proteomes" id="UP001500124"/>
    </source>
</evidence>